<evidence type="ECO:0000313" key="1">
    <source>
        <dbReference type="EMBL" id="HIU39579.1"/>
    </source>
</evidence>
<dbReference type="InterPro" id="IPR016193">
    <property type="entry name" value="Cytidine_deaminase-like"/>
</dbReference>
<evidence type="ECO:0000313" key="2">
    <source>
        <dbReference type="Proteomes" id="UP000824076"/>
    </source>
</evidence>
<dbReference type="Proteomes" id="UP000824076">
    <property type="component" value="Unassembled WGS sequence"/>
</dbReference>
<dbReference type="Pfam" id="PF08973">
    <property type="entry name" value="TM1506"/>
    <property type="match status" value="1"/>
</dbReference>
<sequence>MAAMVETLHAGGYSLVVSNGGSAFAFVGRGVSDLFRLLSEQPELLRGATAADKVVGKGAAALMALGGLREVYADVVSEPALELLQKSGVKATYGSLVPMIWNRARTGSCPVEQLCKDAETAEECFPLIRDFVEKMRG</sequence>
<protein>
    <submittedName>
        <fullName evidence="1">DUF1893 domain-containing protein</fullName>
    </submittedName>
</protein>
<dbReference type="GO" id="GO:0003824">
    <property type="term" value="F:catalytic activity"/>
    <property type="evidence" value="ECO:0007669"/>
    <property type="project" value="InterPro"/>
</dbReference>
<proteinExistence type="predicted"/>
<gene>
    <name evidence="1" type="ORF">IAD18_07945</name>
</gene>
<dbReference type="Gene3D" id="3.40.140.30">
    <property type="entry name" value="Hypothetical protein TM1506"/>
    <property type="match status" value="1"/>
</dbReference>
<reference evidence="1" key="2">
    <citation type="journal article" date="2021" name="PeerJ">
        <title>Extensive microbial diversity within the chicken gut microbiome revealed by metagenomics and culture.</title>
        <authorList>
            <person name="Gilroy R."/>
            <person name="Ravi A."/>
            <person name="Getino M."/>
            <person name="Pursley I."/>
            <person name="Horton D.L."/>
            <person name="Alikhan N.F."/>
            <person name="Baker D."/>
            <person name="Gharbi K."/>
            <person name="Hall N."/>
            <person name="Watson M."/>
            <person name="Adriaenssens E.M."/>
            <person name="Foster-Nyarko E."/>
            <person name="Jarju S."/>
            <person name="Secka A."/>
            <person name="Antonio M."/>
            <person name="Oren A."/>
            <person name="Chaudhuri R.R."/>
            <person name="La Ragione R."/>
            <person name="Hildebrand F."/>
            <person name="Pallen M.J."/>
        </authorList>
    </citation>
    <scope>NUCLEOTIDE SEQUENCE</scope>
    <source>
        <strain evidence="1">17073</strain>
    </source>
</reference>
<accession>A0A9D1LH55</accession>
<dbReference type="SUPFAM" id="SSF53927">
    <property type="entry name" value="Cytidine deaminase-like"/>
    <property type="match status" value="1"/>
</dbReference>
<name>A0A9D1LH55_9BACT</name>
<comment type="caution">
    <text evidence="1">The sequence shown here is derived from an EMBL/GenBank/DDBJ whole genome shotgun (WGS) entry which is preliminary data.</text>
</comment>
<dbReference type="AlphaFoldDB" id="A0A9D1LH55"/>
<organism evidence="1 2">
    <name type="scientific">Candidatus Limisoma intestinavium</name>
    <dbReference type="NCBI Taxonomy" id="2840856"/>
    <lineage>
        <taxon>Bacteria</taxon>
        <taxon>Pseudomonadati</taxon>
        <taxon>Bacteroidota</taxon>
        <taxon>Bacteroidia</taxon>
        <taxon>Bacteroidales</taxon>
        <taxon>Candidatus Limisoma</taxon>
    </lineage>
</organism>
<reference evidence="1" key="1">
    <citation type="submission" date="2020-10" db="EMBL/GenBank/DDBJ databases">
        <authorList>
            <person name="Gilroy R."/>
        </authorList>
    </citation>
    <scope>NUCLEOTIDE SEQUENCE</scope>
    <source>
        <strain evidence="1">17073</strain>
    </source>
</reference>
<dbReference type="InterPro" id="IPR015067">
    <property type="entry name" value="DUF1893_TM1506-like"/>
</dbReference>
<dbReference type="EMBL" id="DVMS01000223">
    <property type="protein sequence ID" value="HIU39579.1"/>
    <property type="molecule type" value="Genomic_DNA"/>
</dbReference>
<dbReference type="InterPro" id="IPR037081">
    <property type="entry name" value="Hyp_TM1506"/>
</dbReference>